<comment type="caution">
    <text evidence="1">The sequence shown here is derived from an EMBL/GenBank/DDBJ whole genome shotgun (WGS) entry which is preliminary data.</text>
</comment>
<reference evidence="1 2" key="1">
    <citation type="journal article" date="2018" name="G3 (Bethesda)">
        <title>Phylogenetic and Phylogenomic Definition of Rhizopus Species.</title>
        <authorList>
            <person name="Gryganskyi A.P."/>
            <person name="Golan J."/>
            <person name="Dolatabadi S."/>
            <person name="Mondo S."/>
            <person name="Robb S."/>
            <person name="Idnurm A."/>
            <person name="Muszewska A."/>
            <person name="Steczkiewicz K."/>
            <person name="Masonjones S."/>
            <person name="Liao H.L."/>
            <person name="Gajdeczka M.T."/>
            <person name="Anike F."/>
            <person name="Vuek A."/>
            <person name="Anishchenko I.M."/>
            <person name="Voigt K."/>
            <person name="de Hoog G.S."/>
            <person name="Smith M.E."/>
            <person name="Heitman J."/>
            <person name="Vilgalys R."/>
            <person name="Stajich J.E."/>
        </authorList>
    </citation>
    <scope>NUCLEOTIDE SEQUENCE [LARGE SCALE GENOMIC DNA]</scope>
    <source>
        <strain evidence="1 2">CBS 357.93</strain>
    </source>
</reference>
<gene>
    <name evidence="1" type="ORF">CU097_006380</name>
</gene>
<keyword evidence="2" id="KW-1185">Reference proteome</keyword>
<dbReference type="AlphaFoldDB" id="A0A367JXB0"/>
<accession>A0A367JXB0</accession>
<evidence type="ECO:0000313" key="2">
    <source>
        <dbReference type="Proteomes" id="UP000252139"/>
    </source>
</evidence>
<organism evidence="1 2">
    <name type="scientific">Rhizopus azygosporus</name>
    <name type="common">Rhizopus microsporus var. azygosporus</name>
    <dbReference type="NCBI Taxonomy" id="86630"/>
    <lineage>
        <taxon>Eukaryota</taxon>
        <taxon>Fungi</taxon>
        <taxon>Fungi incertae sedis</taxon>
        <taxon>Mucoromycota</taxon>
        <taxon>Mucoromycotina</taxon>
        <taxon>Mucoromycetes</taxon>
        <taxon>Mucorales</taxon>
        <taxon>Mucorineae</taxon>
        <taxon>Rhizopodaceae</taxon>
        <taxon>Rhizopus</taxon>
    </lineage>
</organism>
<dbReference type="EMBL" id="PJQL01000592">
    <property type="protein sequence ID" value="RCH94301.1"/>
    <property type="molecule type" value="Genomic_DNA"/>
</dbReference>
<evidence type="ECO:0000313" key="1">
    <source>
        <dbReference type="EMBL" id="RCH94301.1"/>
    </source>
</evidence>
<dbReference type="OrthoDB" id="2270879at2759"/>
<name>A0A367JXB0_RHIAZ</name>
<protein>
    <submittedName>
        <fullName evidence="1">Uncharacterized protein</fullName>
    </submittedName>
</protein>
<sequence length="73" mass="8790">MDWEQNIEPFNIRASMMELAEDMEVHEAKKKNNFYSDKQRALFYCYNMMKLWKAGVSKRIAQAWAKRLKKDPS</sequence>
<proteinExistence type="predicted"/>
<dbReference type="Proteomes" id="UP000252139">
    <property type="component" value="Unassembled WGS sequence"/>
</dbReference>